<accession>A0A4Q1TKX7</accession>
<dbReference type="AlphaFoldDB" id="A0A4Q1TKX7"/>
<gene>
    <name evidence="2" type="ORF">B5P46_28240</name>
</gene>
<evidence type="ECO:0000313" key="3">
    <source>
        <dbReference type="Proteomes" id="UP000290767"/>
    </source>
</evidence>
<feature type="transmembrane region" description="Helical" evidence="1">
    <location>
        <begin position="36"/>
        <end position="57"/>
    </location>
</feature>
<evidence type="ECO:0000256" key="1">
    <source>
        <dbReference type="SAM" id="Phobius"/>
    </source>
</evidence>
<protein>
    <submittedName>
        <fullName evidence="2">Uncharacterized protein</fullName>
    </submittedName>
</protein>
<evidence type="ECO:0000313" key="2">
    <source>
        <dbReference type="EMBL" id="RXT18781.1"/>
    </source>
</evidence>
<keyword evidence="1" id="KW-0812">Transmembrane</keyword>
<comment type="caution">
    <text evidence="2">The sequence shown here is derived from an EMBL/GenBank/DDBJ whole genome shotgun (WGS) entry which is preliminary data.</text>
</comment>
<name>A0A4Q1TKX7_RHILE</name>
<reference evidence="2 3" key="1">
    <citation type="submission" date="2017-03" db="EMBL/GenBank/DDBJ databases">
        <authorList>
            <person name="Safronova V.I."/>
            <person name="Sazanova A.L."/>
            <person name="Chirak E.R."/>
        </authorList>
    </citation>
    <scope>NUCLEOTIDE SEQUENCE [LARGE SCALE GENOMIC DNA]</scope>
    <source>
        <strain evidence="2 3">Tri-43</strain>
    </source>
</reference>
<proteinExistence type="predicted"/>
<dbReference type="RefSeq" id="WP_129421634.1">
    <property type="nucleotide sequence ID" value="NZ_MZMU01000019.1"/>
</dbReference>
<keyword evidence="1" id="KW-0472">Membrane</keyword>
<organism evidence="2 3">
    <name type="scientific">Rhizobium leguminosarum</name>
    <dbReference type="NCBI Taxonomy" id="384"/>
    <lineage>
        <taxon>Bacteria</taxon>
        <taxon>Pseudomonadati</taxon>
        <taxon>Pseudomonadota</taxon>
        <taxon>Alphaproteobacteria</taxon>
        <taxon>Hyphomicrobiales</taxon>
        <taxon>Rhizobiaceae</taxon>
        <taxon>Rhizobium/Agrobacterium group</taxon>
        <taxon>Rhizobium</taxon>
    </lineage>
</organism>
<dbReference type="Proteomes" id="UP000290767">
    <property type="component" value="Unassembled WGS sequence"/>
</dbReference>
<keyword evidence="1" id="KW-1133">Transmembrane helix</keyword>
<sequence length="183" mass="19372">MNVGNDESGTKSKTTVTGGIVGKDIVAAVIDLTKSALWPALAFTMLIVFYEPVLTILDALSRRANQIESLKLGALEINIKLSNLPSASPHVAEAITGLDAVSIETLLSKDPNSATGYCDLFGKRNEGRLAAVRKLEAAKLFVAKPKDGTTWCGPGLDLTLTELGKQSQDFIFKLIASQIGAAN</sequence>
<dbReference type="EMBL" id="MZMU01000019">
    <property type="protein sequence ID" value="RXT18781.1"/>
    <property type="molecule type" value="Genomic_DNA"/>
</dbReference>